<feature type="compositionally biased region" description="Low complexity" evidence="1">
    <location>
        <begin position="169"/>
        <end position="182"/>
    </location>
</feature>
<accession>A0A397T6B3</accession>
<feature type="compositionally biased region" description="Basic residues" evidence="1">
    <location>
        <begin position="265"/>
        <end position="288"/>
    </location>
</feature>
<evidence type="ECO:0000256" key="1">
    <source>
        <dbReference type="SAM" id="MobiDB-lite"/>
    </source>
</evidence>
<dbReference type="InterPro" id="IPR007526">
    <property type="entry name" value="SWIRM"/>
</dbReference>
<dbReference type="InterPro" id="IPR009057">
    <property type="entry name" value="Homeodomain-like_sf"/>
</dbReference>
<name>A0A397T6B3_9GLOM</name>
<dbReference type="Gene3D" id="1.10.10.10">
    <property type="entry name" value="Winged helix-like DNA-binding domain superfamily/Winged helix DNA-binding domain"/>
    <property type="match status" value="1"/>
</dbReference>
<feature type="region of interest" description="Disordered" evidence="1">
    <location>
        <begin position="136"/>
        <end position="215"/>
    </location>
</feature>
<feature type="domain" description="SWIRM" evidence="2">
    <location>
        <begin position="350"/>
        <end position="438"/>
    </location>
</feature>
<dbReference type="EMBL" id="QKYT01000126">
    <property type="protein sequence ID" value="RIA92436.1"/>
    <property type="molecule type" value="Genomic_DNA"/>
</dbReference>
<dbReference type="PROSITE" id="PS50934">
    <property type="entry name" value="SWIRM"/>
    <property type="match status" value="1"/>
</dbReference>
<sequence>MSSQCMQGSNLLEVKPIPLISPPLSPNPRVTTQSNKNDDSNNNSLERRNNQEELQQQHHHNVPKITVTQETQQDSTNSPSPSSSIPRNKYRMRICEAPPEILTLIKASEEEKNKSSVSSNKFFNVTTESTTGELPAVSDIMGSTNDKNSSSFATSNQSSSHNKGRVIITPNNTTTAQTTNNNYKIISDKRNKRNRSRKNPYPKKAPSKSSPGITLKVDVFTPFKEDPASLLKSDDPPTNSNPSSSYLLAEFSSSESTPPSSPRPSSKRQRKTKTKRSKNHISERKRKGNSLARVMADRGLLETTFNPVTTTTGEIKPIRIPPPPPMQFDELVKSIDKLGLTTELLNKANPRINWKGQPLSILHLPHYNSLHPKEAIVASTLRLTPVQYLTAKNTLVSSARRYIQKSLPFRKSDAQKLLRIDVNKASKLWEFFMQVKWI</sequence>
<dbReference type="OrthoDB" id="5598695at2759"/>
<feature type="region of interest" description="Disordered" evidence="1">
    <location>
        <begin position="227"/>
        <end position="293"/>
    </location>
</feature>
<feature type="compositionally biased region" description="Polar residues" evidence="1">
    <location>
        <begin position="1"/>
        <end position="10"/>
    </location>
</feature>
<dbReference type="GO" id="GO:0010468">
    <property type="term" value="P:regulation of gene expression"/>
    <property type="evidence" value="ECO:0007669"/>
    <property type="project" value="UniProtKB-ARBA"/>
</dbReference>
<dbReference type="InterPro" id="IPR036388">
    <property type="entry name" value="WH-like_DNA-bd_sf"/>
</dbReference>
<evidence type="ECO:0000313" key="3">
    <source>
        <dbReference type="EMBL" id="RIA92436.1"/>
    </source>
</evidence>
<feature type="compositionally biased region" description="Polar residues" evidence="1">
    <location>
        <begin position="66"/>
        <end position="77"/>
    </location>
</feature>
<evidence type="ECO:0000313" key="4">
    <source>
        <dbReference type="Proteomes" id="UP000265703"/>
    </source>
</evidence>
<keyword evidence="4" id="KW-1185">Reference proteome</keyword>
<protein>
    <recommendedName>
        <fullName evidence="2">SWIRM domain-containing protein</fullName>
    </recommendedName>
</protein>
<organism evidence="3 4">
    <name type="scientific">Glomus cerebriforme</name>
    <dbReference type="NCBI Taxonomy" id="658196"/>
    <lineage>
        <taxon>Eukaryota</taxon>
        <taxon>Fungi</taxon>
        <taxon>Fungi incertae sedis</taxon>
        <taxon>Mucoromycota</taxon>
        <taxon>Glomeromycotina</taxon>
        <taxon>Glomeromycetes</taxon>
        <taxon>Glomerales</taxon>
        <taxon>Glomeraceae</taxon>
        <taxon>Glomus</taxon>
    </lineage>
</organism>
<dbReference type="FunFam" id="1.10.10.10:FF:000087">
    <property type="entry name" value="Transcriptional adapter 2"/>
    <property type="match status" value="1"/>
</dbReference>
<proteinExistence type="predicted"/>
<feature type="region of interest" description="Disordered" evidence="1">
    <location>
        <begin position="1"/>
        <end position="90"/>
    </location>
</feature>
<evidence type="ECO:0000259" key="2">
    <source>
        <dbReference type="PROSITE" id="PS50934"/>
    </source>
</evidence>
<dbReference type="Proteomes" id="UP000265703">
    <property type="component" value="Unassembled WGS sequence"/>
</dbReference>
<dbReference type="SUPFAM" id="SSF46689">
    <property type="entry name" value="Homeodomain-like"/>
    <property type="match status" value="1"/>
</dbReference>
<feature type="compositionally biased region" description="Low complexity" evidence="1">
    <location>
        <begin position="236"/>
        <end position="258"/>
    </location>
</feature>
<feature type="compositionally biased region" description="Low complexity" evidence="1">
    <location>
        <begin position="202"/>
        <end position="211"/>
    </location>
</feature>
<feature type="compositionally biased region" description="Basic residues" evidence="1">
    <location>
        <begin position="190"/>
        <end position="201"/>
    </location>
</feature>
<feature type="compositionally biased region" description="Low complexity" evidence="1">
    <location>
        <begin position="148"/>
        <end position="161"/>
    </location>
</feature>
<dbReference type="AlphaFoldDB" id="A0A397T6B3"/>
<dbReference type="Pfam" id="PF04433">
    <property type="entry name" value="SWIRM"/>
    <property type="match status" value="1"/>
</dbReference>
<gene>
    <name evidence="3" type="ORF">C1645_765085</name>
</gene>
<dbReference type="STRING" id="658196.A0A397T6B3"/>
<comment type="caution">
    <text evidence="3">The sequence shown here is derived from an EMBL/GenBank/DDBJ whole genome shotgun (WGS) entry which is preliminary data.</text>
</comment>
<reference evidence="3 4" key="1">
    <citation type="submission" date="2018-06" db="EMBL/GenBank/DDBJ databases">
        <title>Comparative genomics reveals the genomic features of Rhizophagus irregularis, R. cerebriforme, R. diaphanum and Gigaspora rosea, and their symbiotic lifestyle signature.</title>
        <authorList>
            <person name="Morin E."/>
            <person name="San Clemente H."/>
            <person name="Chen E.C.H."/>
            <person name="De La Providencia I."/>
            <person name="Hainaut M."/>
            <person name="Kuo A."/>
            <person name="Kohler A."/>
            <person name="Murat C."/>
            <person name="Tang N."/>
            <person name="Roy S."/>
            <person name="Loubradou J."/>
            <person name="Henrissat B."/>
            <person name="Grigoriev I.V."/>
            <person name="Corradi N."/>
            <person name="Roux C."/>
            <person name="Martin F.M."/>
        </authorList>
    </citation>
    <scope>NUCLEOTIDE SEQUENCE [LARGE SCALE GENOMIC DNA]</scope>
    <source>
        <strain evidence="3 4">DAOM 227022</strain>
    </source>
</reference>